<organism evidence="2 3">
    <name type="scientific">Limnobacter thiooxidans</name>
    <dbReference type="NCBI Taxonomy" id="131080"/>
    <lineage>
        <taxon>Bacteria</taxon>
        <taxon>Pseudomonadati</taxon>
        <taxon>Pseudomonadota</taxon>
        <taxon>Betaproteobacteria</taxon>
        <taxon>Burkholderiales</taxon>
        <taxon>Burkholderiaceae</taxon>
        <taxon>Limnobacter</taxon>
    </lineage>
</organism>
<evidence type="ECO:0000256" key="1">
    <source>
        <dbReference type="SAM" id="Phobius"/>
    </source>
</evidence>
<dbReference type="EMBL" id="AP028947">
    <property type="protein sequence ID" value="BET26543.1"/>
    <property type="molecule type" value="Genomic_DNA"/>
</dbReference>
<feature type="transmembrane region" description="Helical" evidence="1">
    <location>
        <begin position="38"/>
        <end position="57"/>
    </location>
</feature>
<evidence type="ECO:0000313" key="3">
    <source>
        <dbReference type="Proteomes" id="UP001329151"/>
    </source>
</evidence>
<keyword evidence="1" id="KW-1133">Transmembrane helix</keyword>
<dbReference type="AlphaFoldDB" id="A0AA86J1F2"/>
<accession>A0AA86J1F2</accession>
<keyword evidence="3" id="KW-1185">Reference proteome</keyword>
<name>A0AA86J1F2_9BURK</name>
<reference evidence="2 3" key="1">
    <citation type="submission" date="2023-10" db="EMBL/GenBank/DDBJ databases">
        <title>Complete Genome Sequence of Limnobacter thiooxidans CS-K2T, Isolated from freshwater lake sediments in Bavaria, Germany.</title>
        <authorList>
            <person name="Naruki M."/>
            <person name="Watanabe A."/>
            <person name="Warashina T."/>
            <person name="Morita T."/>
            <person name="Arakawa K."/>
        </authorList>
    </citation>
    <scope>NUCLEOTIDE SEQUENCE [LARGE SCALE GENOMIC DNA]</scope>
    <source>
        <strain evidence="2 3">CS-K2</strain>
    </source>
</reference>
<proteinExistence type="predicted"/>
<keyword evidence="1" id="KW-0812">Transmembrane</keyword>
<feature type="transmembrane region" description="Helical" evidence="1">
    <location>
        <begin position="12"/>
        <end position="32"/>
    </location>
</feature>
<dbReference type="Proteomes" id="UP001329151">
    <property type="component" value="Chromosome"/>
</dbReference>
<keyword evidence="1" id="KW-0472">Membrane</keyword>
<protein>
    <submittedName>
        <fullName evidence="2">Uncharacterized protein</fullName>
    </submittedName>
</protein>
<evidence type="ECO:0000313" key="2">
    <source>
        <dbReference type="EMBL" id="BET26543.1"/>
    </source>
</evidence>
<dbReference type="KEGG" id="lto:RGQ30_20440"/>
<sequence length="78" mass="8687">MNEKLSAAEKRTYQVLNIVGLTVLFLALALIYFAGLDFYTGMFLAFIGKLMALLSGYGHENEIPIRGIASISRFLNKK</sequence>
<gene>
    <name evidence="2" type="ORF">RGQ30_20440</name>
</gene>